<feature type="compositionally biased region" description="Polar residues" evidence="5">
    <location>
        <begin position="1"/>
        <end position="11"/>
    </location>
</feature>
<comment type="subcellular location">
    <subcellularLocation>
        <location evidence="1">Membrane</location>
        <topology evidence="1">Multi-pass membrane protein</topology>
    </subcellularLocation>
</comment>
<dbReference type="Pfam" id="PF03151">
    <property type="entry name" value="TPT"/>
    <property type="match status" value="1"/>
</dbReference>
<dbReference type="InterPro" id="IPR004853">
    <property type="entry name" value="Sugar_P_trans_dom"/>
</dbReference>
<gene>
    <name evidence="8" type="ORF">CLIB1423_04S03466</name>
</gene>
<dbReference type="Proteomes" id="UP000837801">
    <property type="component" value="Unassembled WGS sequence"/>
</dbReference>
<feature type="domain" description="Sugar phosphate transporter" evidence="7">
    <location>
        <begin position="111"/>
        <end position="442"/>
    </location>
</feature>
<keyword evidence="2 6" id="KW-0812">Transmembrane</keyword>
<evidence type="ECO:0000256" key="3">
    <source>
        <dbReference type="ARBA" id="ARBA00022989"/>
    </source>
</evidence>
<proteinExistence type="predicted"/>
<evidence type="ECO:0000313" key="9">
    <source>
        <dbReference type="Proteomes" id="UP000837801"/>
    </source>
</evidence>
<evidence type="ECO:0000256" key="4">
    <source>
        <dbReference type="ARBA" id="ARBA00023136"/>
    </source>
</evidence>
<feature type="region of interest" description="Disordered" evidence="5">
    <location>
        <begin position="1"/>
        <end position="36"/>
    </location>
</feature>
<name>A0A9P0QLZ7_9ASCO</name>
<feature type="transmembrane region" description="Helical" evidence="6">
    <location>
        <begin position="333"/>
        <end position="353"/>
    </location>
</feature>
<dbReference type="PANTHER" id="PTHR11132">
    <property type="entry name" value="SOLUTE CARRIER FAMILY 35"/>
    <property type="match status" value="1"/>
</dbReference>
<keyword evidence="9" id="KW-1185">Reference proteome</keyword>
<dbReference type="AlphaFoldDB" id="A0A9P0QLZ7"/>
<evidence type="ECO:0000256" key="1">
    <source>
        <dbReference type="ARBA" id="ARBA00004141"/>
    </source>
</evidence>
<comment type="caution">
    <text evidence="8">The sequence shown here is derived from an EMBL/GenBank/DDBJ whole genome shotgun (WGS) entry which is preliminary data.</text>
</comment>
<evidence type="ECO:0000256" key="6">
    <source>
        <dbReference type="SAM" id="Phobius"/>
    </source>
</evidence>
<evidence type="ECO:0000256" key="5">
    <source>
        <dbReference type="SAM" id="MobiDB-lite"/>
    </source>
</evidence>
<feature type="compositionally biased region" description="Low complexity" evidence="5">
    <location>
        <begin position="12"/>
        <end position="25"/>
    </location>
</feature>
<dbReference type="GO" id="GO:0016020">
    <property type="term" value="C:membrane"/>
    <property type="evidence" value="ECO:0007669"/>
    <property type="project" value="UniProtKB-SubCell"/>
</dbReference>
<dbReference type="EMBL" id="CAKXYY010000004">
    <property type="protein sequence ID" value="CAH2351676.1"/>
    <property type="molecule type" value="Genomic_DNA"/>
</dbReference>
<evidence type="ECO:0000256" key="2">
    <source>
        <dbReference type="ARBA" id="ARBA00022692"/>
    </source>
</evidence>
<evidence type="ECO:0000313" key="8">
    <source>
        <dbReference type="EMBL" id="CAH2351676.1"/>
    </source>
</evidence>
<dbReference type="InterPro" id="IPR050186">
    <property type="entry name" value="TPT_transporter"/>
</dbReference>
<reference evidence="8" key="1">
    <citation type="submission" date="2022-03" db="EMBL/GenBank/DDBJ databases">
        <authorList>
            <person name="Legras J.-L."/>
            <person name="Devillers H."/>
            <person name="Grondin C."/>
        </authorList>
    </citation>
    <scope>NUCLEOTIDE SEQUENCE</scope>
    <source>
        <strain evidence="8">CLIB 1423</strain>
    </source>
</reference>
<organism evidence="8 9">
    <name type="scientific">[Candida] railenensis</name>
    <dbReference type="NCBI Taxonomy" id="45579"/>
    <lineage>
        <taxon>Eukaryota</taxon>
        <taxon>Fungi</taxon>
        <taxon>Dikarya</taxon>
        <taxon>Ascomycota</taxon>
        <taxon>Saccharomycotina</taxon>
        <taxon>Pichiomycetes</taxon>
        <taxon>Debaryomycetaceae</taxon>
        <taxon>Kurtzmaniella</taxon>
    </lineage>
</organism>
<feature type="transmembrane region" description="Helical" evidence="6">
    <location>
        <begin position="286"/>
        <end position="303"/>
    </location>
</feature>
<dbReference type="SUPFAM" id="SSF103481">
    <property type="entry name" value="Multidrug resistance efflux transporter EmrE"/>
    <property type="match status" value="1"/>
</dbReference>
<dbReference type="OrthoDB" id="1588579at2759"/>
<dbReference type="InterPro" id="IPR037185">
    <property type="entry name" value="EmrE-like"/>
</dbReference>
<keyword evidence="4 6" id="KW-0472">Membrane</keyword>
<sequence length="450" mass="50489">MVYDYSSQVNPNSSSTNLLNLSSSTKPKPGRIQEPKPGRLFLNSNSSFTAISPGFSNFSQFQLPLTPPVSNTGTPVKERDSYPLPKFLNKGQDQLKTISLESKWLPPIDLKICILCFAWYFCSAISGNSTKSILKQFNYSVTLTEVQFLLNCFFCLVSLSLILNNKSIANYFPVGFAPNLNEMKSVSQFVQPNRLVINTTLPMGIFQFVGHLTSHKATSMIPVSMVNTVKALAPLTTVLTYRFMFQIKYKLVTYLTLIPLVIGIMLTCYKPKKSASNAIPSYKTGLFYGFVSMLIFVSQNIFAKKILTVIDRNAAKDLPIASKPKEEKKHDKITILFYCSLIGFIFTLPVYIISEFKHEGGVSLFKINFTIFSIMILNGLSHFLQSLLAFQILGSISPVNYSIANMMKRIVVICVAILWEGQTVTYMQGYGLGLTMIGLYCYDRWGTRHL</sequence>
<protein>
    <submittedName>
        <fullName evidence="8">Uncharacterized transporter Sly41p</fullName>
    </submittedName>
</protein>
<evidence type="ECO:0000259" key="7">
    <source>
        <dbReference type="Pfam" id="PF03151"/>
    </source>
</evidence>
<accession>A0A9P0QLZ7</accession>
<keyword evidence="3 6" id="KW-1133">Transmembrane helix</keyword>
<feature type="transmembrane region" description="Helical" evidence="6">
    <location>
        <begin position="108"/>
        <end position="126"/>
    </location>
</feature>
<feature type="transmembrane region" description="Helical" evidence="6">
    <location>
        <begin position="365"/>
        <end position="390"/>
    </location>
</feature>
<feature type="transmembrane region" description="Helical" evidence="6">
    <location>
        <begin position="146"/>
        <end position="163"/>
    </location>
</feature>
<feature type="transmembrane region" description="Helical" evidence="6">
    <location>
        <begin position="249"/>
        <end position="266"/>
    </location>
</feature>